<dbReference type="Gene3D" id="3.55.50.30">
    <property type="match status" value="1"/>
</dbReference>
<dbReference type="STRING" id="492660.SAMN05192566_0462"/>
<evidence type="ECO:0000256" key="9">
    <source>
        <dbReference type="ARBA" id="ARBA00023065"/>
    </source>
</evidence>
<keyword evidence="8" id="KW-0408">Iron</keyword>
<dbReference type="GO" id="GO:0015344">
    <property type="term" value="F:siderophore uptake transmembrane transporter activity"/>
    <property type="evidence" value="ECO:0007669"/>
    <property type="project" value="TreeGrafter"/>
</dbReference>
<keyword evidence="11 14" id="KW-0472">Membrane</keyword>
<name>A0A1G8ZQH5_9PROT</name>
<keyword evidence="5" id="KW-0410">Iron transport</keyword>
<evidence type="ECO:0000313" key="19">
    <source>
        <dbReference type="Proteomes" id="UP000198629"/>
    </source>
</evidence>
<evidence type="ECO:0000313" key="18">
    <source>
        <dbReference type="EMBL" id="SDK17366.1"/>
    </source>
</evidence>
<keyword evidence="4 14" id="KW-1134">Transmembrane beta strand</keyword>
<reference evidence="19" key="1">
    <citation type="submission" date="2016-10" db="EMBL/GenBank/DDBJ databases">
        <authorList>
            <person name="Varghese N."/>
            <person name="Submissions S."/>
        </authorList>
    </citation>
    <scope>NUCLEOTIDE SEQUENCE [LARGE SCALE GENOMIC DNA]</scope>
    <source>
        <strain evidence="19">CBMB127</strain>
    </source>
</reference>
<dbReference type="Gene3D" id="2.40.170.20">
    <property type="entry name" value="TonB-dependent receptor, beta-barrel domain"/>
    <property type="match status" value="1"/>
</dbReference>
<comment type="similarity">
    <text evidence="2 14 15">Belongs to the TonB-dependent receptor family.</text>
</comment>
<dbReference type="InterPro" id="IPR000531">
    <property type="entry name" value="Beta-barrel_TonB"/>
</dbReference>
<proteinExistence type="inferred from homology"/>
<protein>
    <submittedName>
        <fullName evidence="18">Iron complex outermembrane recepter protein</fullName>
    </submittedName>
</protein>
<dbReference type="Pfam" id="PF07715">
    <property type="entry name" value="Plug"/>
    <property type="match status" value="1"/>
</dbReference>
<dbReference type="NCBIfam" id="TIGR01783">
    <property type="entry name" value="TonB-siderophor"/>
    <property type="match status" value="1"/>
</dbReference>
<evidence type="ECO:0000256" key="5">
    <source>
        <dbReference type="ARBA" id="ARBA00022496"/>
    </source>
</evidence>
<dbReference type="Proteomes" id="UP000198629">
    <property type="component" value="Unassembled WGS sequence"/>
</dbReference>
<dbReference type="OrthoDB" id="127311at2"/>
<evidence type="ECO:0000256" key="14">
    <source>
        <dbReference type="PROSITE-ProRule" id="PRU01360"/>
    </source>
</evidence>
<dbReference type="InterPro" id="IPR010105">
    <property type="entry name" value="TonB_sidphr_rcpt"/>
</dbReference>
<evidence type="ECO:0000256" key="12">
    <source>
        <dbReference type="ARBA" id="ARBA00023170"/>
    </source>
</evidence>
<evidence type="ECO:0000256" key="1">
    <source>
        <dbReference type="ARBA" id="ARBA00004571"/>
    </source>
</evidence>
<dbReference type="GO" id="GO:0038023">
    <property type="term" value="F:signaling receptor activity"/>
    <property type="evidence" value="ECO:0007669"/>
    <property type="project" value="InterPro"/>
</dbReference>
<evidence type="ECO:0000256" key="11">
    <source>
        <dbReference type="ARBA" id="ARBA00023136"/>
    </source>
</evidence>
<dbReference type="FunFam" id="2.170.130.10:FF:000001">
    <property type="entry name" value="Catecholate siderophore TonB-dependent receptor"/>
    <property type="match status" value="1"/>
</dbReference>
<keyword evidence="7 16" id="KW-0732">Signal</keyword>
<dbReference type="Pfam" id="PF00593">
    <property type="entry name" value="TonB_dep_Rec_b-barrel"/>
    <property type="match status" value="1"/>
</dbReference>
<dbReference type="RefSeq" id="WP_091469274.1">
    <property type="nucleotide sequence ID" value="NZ_FNFX01000001.1"/>
</dbReference>
<keyword evidence="19" id="KW-1185">Reference proteome</keyword>
<sequence length="807" mass="89850">MKSNCSTLLARNVRAALFTLMLGGISSITPLQAAEPEVALHEYHIPAGSLSQVLSHFAAEAGIMLSGDASLADGISSQGLQGRYSVQSGLDALLKGSGLQVEYRGDTRYSIIQMPAKENVLPEVQVTAALEKEKAWSPVQGYVAKRSATGSKTDTPIIETPQSVSVVTKDFIKAIGAQTLKEGMAYTPGVNIAPYGPDSRYDWIALRGVDAYSPGFYQDGLQWRNSGNFALWRVENYGTERLEILRGPSSVLYGQNSAGGMINVVSKRPTETPIKEIQVQLGNFQRRQIAGDFSGALNEDGSVLYRITGLVRDAELPRQHMDDDHMFIAPSLTIKPSDKTTLTLMSQYMHSQAGVFAGALPEQGSLVRTPAGGKLSYDTFVGDKKFNRFDQKQWYVGYLLEHQFNDQWAFRQNARYSEIDLDYWQVFGGDYRTVNATPADPDNYRYLTRSMTGSPEKVKAFTIDNQIEDRFQLGNWQHTILFGLDYQHVKDNYQSYSDSAPELDLQAPDLSQAIPVGSPIADVRVKLAQTGFYLQDQIKWDDHWVATLGGRYDEAKIKQEELVSSGAQQFTDHKFTGRAGLVYLADNGLAPYVSYSESFVPTATLDPVTLKSFKPETGRQYEVGLRYQPVGRREIYSAAIFDLRRNDFITYDPVSFSPRQVGGIQVRGLELEMHTQPLENMSLVTAYTYTPKVEITKSSDPSQVGTPAIATPEHTLAVWSDYRFNSGVKIGLGARFNGMTRGNYDTASEKIPSYTLLDALVGYDLRHWNLAFNVRNLTDKEYVANCNFGSCYYGEPRRATLTATYRW</sequence>
<keyword evidence="12" id="KW-0675">Receptor</keyword>
<dbReference type="PROSITE" id="PS52016">
    <property type="entry name" value="TONB_DEPENDENT_REC_3"/>
    <property type="match status" value="1"/>
</dbReference>
<evidence type="ECO:0000256" key="10">
    <source>
        <dbReference type="ARBA" id="ARBA00023077"/>
    </source>
</evidence>
<keyword evidence="9" id="KW-0406">Ion transport</keyword>
<evidence type="ECO:0000256" key="13">
    <source>
        <dbReference type="ARBA" id="ARBA00023237"/>
    </source>
</evidence>
<feature type="signal peptide" evidence="16">
    <location>
        <begin position="1"/>
        <end position="33"/>
    </location>
</feature>
<dbReference type="GO" id="GO:0015891">
    <property type="term" value="P:siderophore transport"/>
    <property type="evidence" value="ECO:0007669"/>
    <property type="project" value="InterPro"/>
</dbReference>
<keyword evidence="10 15" id="KW-0798">TonB box</keyword>
<dbReference type="InterPro" id="IPR039426">
    <property type="entry name" value="TonB-dep_rcpt-like"/>
</dbReference>
<dbReference type="InterPro" id="IPR011662">
    <property type="entry name" value="Secretin/TonB_short_N"/>
</dbReference>
<dbReference type="SUPFAM" id="SSF56935">
    <property type="entry name" value="Porins"/>
    <property type="match status" value="1"/>
</dbReference>
<evidence type="ECO:0000256" key="15">
    <source>
        <dbReference type="RuleBase" id="RU003357"/>
    </source>
</evidence>
<dbReference type="PANTHER" id="PTHR32552">
    <property type="entry name" value="FERRICHROME IRON RECEPTOR-RELATED"/>
    <property type="match status" value="1"/>
</dbReference>
<evidence type="ECO:0000256" key="2">
    <source>
        <dbReference type="ARBA" id="ARBA00009810"/>
    </source>
</evidence>
<dbReference type="PANTHER" id="PTHR32552:SF68">
    <property type="entry name" value="FERRICHROME OUTER MEMBRANE TRANSPORTER_PHAGE RECEPTOR"/>
    <property type="match status" value="1"/>
</dbReference>
<keyword evidence="6 14" id="KW-0812">Transmembrane</keyword>
<accession>A0A1G8ZQH5</accession>
<evidence type="ECO:0000256" key="4">
    <source>
        <dbReference type="ARBA" id="ARBA00022452"/>
    </source>
</evidence>
<evidence type="ECO:0000256" key="3">
    <source>
        <dbReference type="ARBA" id="ARBA00022448"/>
    </source>
</evidence>
<dbReference type="EMBL" id="FNFX01000001">
    <property type="protein sequence ID" value="SDK17366.1"/>
    <property type="molecule type" value="Genomic_DNA"/>
</dbReference>
<feature type="domain" description="Secretin/TonB short N-terminal" evidence="17">
    <location>
        <begin position="63"/>
        <end position="114"/>
    </location>
</feature>
<evidence type="ECO:0000256" key="7">
    <source>
        <dbReference type="ARBA" id="ARBA00022729"/>
    </source>
</evidence>
<evidence type="ECO:0000256" key="6">
    <source>
        <dbReference type="ARBA" id="ARBA00022692"/>
    </source>
</evidence>
<evidence type="ECO:0000256" key="16">
    <source>
        <dbReference type="SAM" id="SignalP"/>
    </source>
</evidence>
<dbReference type="AlphaFoldDB" id="A0A1G8ZQH5"/>
<keyword evidence="3 14" id="KW-0813">Transport</keyword>
<keyword evidence="13 14" id="KW-0998">Cell outer membrane</keyword>
<dbReference type="Gene3D" id="2.170.130.10">
    <property type="entry name" value="TonB-dependent receptor, plug domain"/>
    <property type="match status" value="1"/>
</dbReference>
<dbReference type="InterPro" id="IPR037066">
    <property type="entry name" value="Plug_dom_sf"/>
</dbReference>
<gene>
    <name evidence="18" type="ORF">SAMN05192566_0462</name>
</gene>
<dbReference type="InterPro" id="IPR012910">
    <property type="entry name" value="Plug_dom"/>
</dbReference>
<dbReference type="InterPro" id="IPR036942">
    <property type="entry name" value="Beta-barrel_TonB_sf"/>
</dbReference>
<feature type="chain" id="PRO_5011489805" evidence="16">
    <location>
        <begin position="34"/>
        <end position="807"/>
    </location>
</feature>
<dbReference type="CDD" id="cd01347">
    <property type="entry name" value="ligand_gated_channel"/>
    <property type="match status" value="1"/>
</dbReference>
<organism evidence="18 19">
    <name type="scientific">Methylophilus rhizosphaerae</name>
    <dbReference type="NCBI Taxonomy" id="492660"/>
    <lineage>
        <taxon>Bacteria</taxon>
        <taxon>Pseudomonadati</taxon>
        <taxon>Pseudomonadota</taxon>
        <taxon>Betaproteobacteria</taxon>
        <taxon>Nitrosomonadales</taxon>
        <taxon>Methylophilaceae</taxon>
        <taxon>Methylophilus</taxon>
    </lineage>
</organism>
<evidence type="ECO:0000259" key="17">
    <source>
        <dbReference type="SMART" id="SM00965"/>
    </source>
</evidence>
<evidence type="ECO:0000256" key="8">
    <source>
        <dbReference type="ARBA" id="ARBA00023004"/>
    </source>
</evidence>
<dbReference type="GO" id="GO:0009279">
    <property type="term" value="C:cell outer membrane"/>
    <property type="evidence" value="ECO:0007669"/>
    <property type="project" value="UniProtKB-SubCell"/>
</dbReference>
<dbReference type="SMART" id="SM00965">
    <property type="entry name" value="STN"/>
    <property type="match status" value="1"/>
</dbReference>
<comment type="subcellular location">
    <subcellularLocation>
        <location evidence="1 14">Cell outer membrane</location>
        <topology evidence="1 14">Multi-pass membrane protein</topology>
    </subcellularLocation>
</comment>